<name>A0ACC4WFX1_STRFR</name>
<comment type="caution">
    <text evidence="1">The sequence shown here is derived from an EMBL/GenBank/DDBJ whole genome shotgun (WGS) entry which is preliminary data.</text>
</comment>
<evidence type="ECO:0000313" key="2">
    <source>
        <dbReference type="Proteomes" id="UP000037185"/>
    </source>
</evidence>
<protein>
    <submittedName>
        <fullName evidence="1">Uncharacterized protein</fullName>
    </submittedName>
</protein>
<reference evidence="1" key="1">
    <citation type="submission" date="2015-07" db="EMBL/GenBank/DDBJ databases">
        <title>Draft genome sequence of Streptomyces fradiae, a resistant strain to nitron-oligomycin.</title>
        <authorList>
            <person name="Vatlin A.A."/>
            <person name="Bekker O.B."/>
            <person name="Danilenko V.N."/>
        </authorList>
    </citation>
    <scope>NUCLEOTIDE SEQUENCE</scope>
    <source>
        <strain evidence="1">Olg1-1</strain>
    </source>
</reference>
<accession>A0ACC4WFX1</accession>
<dbReference type="Proteomes" id="UP000037185">
    <property type="component" value="Unassembled WGS sequence"/>
</dbReference>
<organism evidence="1 2">
    <name type="scientific">Streptomyces fradiae</name>
    <name type="common">Streptomyces roseoflavus</name>
    <dbReference type="NCBI Taxonomy" id="1906"/>
    <lineage>
        <taxon>Bacteria</taxon>
        <taxon>Bacillati</taxon>
        <taxon>Actinomycetota</taxon>
        <taxon>Actinomycetes</taxon>
        <taxon>Kitasatosporales</taxon>
        <taxon>Streptomycetaceae</taxon>
        <taxon>Streptomyces</taxon>
    </lineage>
</organism>
<proteinExistence type="predicted"/>
<gene>
    <name evidence="1" type="ORF">ADZ36_05120</name>
</gene>
<evidence type="ECO:0000313" key="1">
    <source>
        <dbReference type="EMBL" id="KNE83518.1"/>
    </source>
</evidence>
<keyword evidence="2" id="KW-1185">Reference proteome</keyword>
<dbReference type="EMBL" id="LGSP01000006">
    <property type="protein sequence ID" value="KNE83518.1"/>
    <property type="molecule type" value="Genomic_DNA"/>
</dbReference>
<sequence length="213" mass="23452">MTPDATGQLRVMAESVTLTLSEPDQERLDKLASVRKDKAVWEHERTYEQSRREYLGKDVLQNTGSAVVWWLTRNDDQVEKTVGDIGLLAQLSSAANNEDVPDRYRPLVPHLAPPAVLDEALPPYTGNGAGPWAEEPIPRTPADHFDDFLKSAAFTAEDPQCVLLAEQMADLLDQDGKPEAAEALRWRFGIPSHVSTPDAADEPGIEQTGEPSL</sequence>